<evidence type="ECO:0000313" key="4">
    <source>
        <dbReference type="Proteomes" id="UP000325081"/>
    </source>
</evidence>
<accession>A0A5A7P126</accession>
<feature type="domain" description="CAAX prenyl protease 2/Lysostaphin resistance protein A-like" evidence="2">
    <location>
        <begin position="214"/>
        <end position="302"/>
    </location>
</feature>
<feature type="transmembrane region" description="Helical" evidence="1">
    <location>
        <begin position="123"/>
        <end position="143"/>
    </location>
</feature>
<dbReference type="AlphaFoldDB" id="A0A5A7P126"/>
<keyword evidence="1" id="KW-0812">Transmembrane</keyword>
<dbReference type="GO" id="GO:0080120">
    <property type="term" value="P:CAAX-box protein maturation"/>
    <property type="evidence" value="ECO:0007669"/>
    <property type="project" value="UniProtKB-ARBA"/>
</dbReference>
<dbReference type="EMBL" id="BKCP01001002">
    <property type="protein sequence ID" value="GER26317.1"/>
    <property type="molecule type" value="Genomic_DNA"/>
</dbReference>
<keyword evidence="1" id="KW-1133">Transmembrane helix</keyword>
<name>A0A5A7P126_STRAF</name>
<dbReference type="InterPro" id="IPR003675">
    <property type="entry name" value="Rce1/LyrA-like_dom"/>
</dbReference>
<feature type="transmembrane region" description="Helical" evidence="1">
    <location>
        <begin position="168"/>
        <end position="190"/>
    </location>
</feature>
<evidence type="ECO:0000256" key="1">
    <source>
        <dbReference type="SAM" id="Phobius"/>
    </source>
</evidence>
<dbReference type="GO" id="GO:0004175">
    <property type="term" value="F:endopeptidase activity"/>
    <property type="evidence" value="ECO:0007669"/>
    <property type="project" value="UniProtKB-ARBA"/>
</dbReference>
<sequence length="310" mass="34374">MNVNLNHRPLLYLFPSNLCDAKKVLPNRNALSSRASSFKCCLTKNGNSSEPVEVCNEVYLDFVVVELTLHSGFSILKRDMQGEIGSVWSFMGFYVFSIHVPLSFGGISAAANILHQLVLDPQTGIFLMLGIQTLELSIVLLFLKCPWKPQFDFEDCFQANKSSKQRSWLLASVVGVGFLLFVVLITSYIADRLIGPKDVNNPFLKENLTSGWSSLTASILVYCLVTPLLEEVVYRGFLLKSLSSKMKWLPAVTISSFVFSAAHFSVDNFLQLFVVGFVLGSSFCWSGNLSAPVAIHSLYNALILLLTYVS</sequence>
<dbReference type="GO" id="GO:0006508">
    <property type="term" value="P:proteolysis"/>
    <property type="evidence" value="ECO:0007669"/>
    <property type="project" value="UniProtKB-KW"/>
</dbReference>
<dbReference type="Pfam" id="PF02517">
    <property type="entry name" value="Rce1-like"/>
    <property type="match status" value="1"/>
</dbReference>
<protein>
    <submittedName>
        <fullName evidence="3">CAAX amino terminal protease family protein</fullName>
    </submittedName>
</protein>
<feature type="transmembrane region" description="Helical" evidence="1">
    <location>
        <begin position="249"/>
        <end position="279"/>
    </location>
</feature>
<keyword evidence="4" id="KW-1185">Reference proteome</keyword>
<dbReference type="Proteomes" id="UP000325081">
    <property type="component" value="Unassembled WGS sequence"/>
</dbReference>
<keyword evidence="3" id="KW-0378">Hydrolase</keyword>
<dbReference type="OrthoDB" id="1742244at2759"/>
<reference evidence="4" key="1">
    <citation type="journal article" date="2019" name="Curr. Biol.">
        <title>Genome Sequence of Striga asiatica Provides Insight into the Evolution of Plant Parasitism.</title>
        <authorList>
            <person name="Yoshida S."/>
            <person name="Kim S."/>
            <person name="Wafula E.K."/>
            <person name="Tanskanen J."/>
            <person name="Kim Y.M."/>
            <person name="Honaas L."/>
            <person name="Yang Z."/>
            <person name="Spallek T."/>
            <person name="Conn C.E."/>
            <person name="Ichihashi Y."/>
            <person name="Cheong K."/>
            <person name="Cui S."/>
            <person name="Der J.P."/>
            <person name="Gundlach H."/>
            <person name="Jiao Y."/>
            <person name="Hori C."/>
            <person name="Ishida J.K."/>
            <person name="Kasahara H."/>
            <person name="Kiba T."/>
            <person name="Kim M.S."/>
            <person name="Koo N."/>
            <person name="Laohavisit A."/>
            <person name="Lee Y.H."/>
            <person name="Lumba S."/>
            <person name="McCourt P."/>
            <person name="Mortimer J.C."/>
            <person name="Mutuku J.M."/>
            <person name="Nomura T."/>
            <person name="Sasaki-Sekimoto Y."/>
            <person name="Seto Y."/>
            <person name="Wang Y."/>
            <person name="Wakatake T."/>
            <person name="Sakakibara H."/>
            <person name="Demura T."/>
            <person name="Yamaguchi S."/>
            <person name="Yoneyama K."/>
            <person name="Manabe R.I."/>
            <person name="Nelson D.C."/>
            <person name="Schulman A.H."/>
            <person name="Timko M.P."/>
            <person name="dePamphilis C.W."/>
            <person name="Choi D."/>
            <person name="Shirasu K."/>
        </authorList>
    </citation>
    <scope>NUCLEOTIDE SEQUENCE [LARGE SCALE GENOMIC DNA]</scope>
    <source>
        <strain evidence="4">cv. UVA1</strain>
    </source>
</reference>
<gene>
    <name evidence="3" type="ORF">STAS_01957</name>
</gene>
<organism evidence="3 4">
    <name type="scientific">Striga asiatica</name>
    <name type="common">Asiatic witchweed</name>
    <name type="synonym">Buchnera asiatica</name>
    <dbReference type="NCBI Taxonomy" id="4170"/>
    <lineage>
        <taxon>Eukaryota</taxon>
        <taxon>Viridiplantae</taxon>
        <taxon>Streptophyta</taxon>
        <taxon>Embryophyta</taxon>
        <taxon>Tracheophyta</taxon>
        <taxon>Spermatophyta</taxon>
        <taxon>Magnoliopsida</taxon>
        <taxon>eudicotyledons</taxon>
        <taxon>Gunneridae</taxon>
        <taxon>Pentapetalae</taxon>
        <taxon>asterids</taxon>
        <taxon>lamiids</taxon>
        <taxon>Lamiales</taxon>
        <taxon>Orobanchaceae</taxon>
        <taxon>Buchnereae</taxon>
        <taxon>Striga</taxon>
    </lineage>
</organism>
<evidence type="ECO:0000259" key="2">
    <source>
        <dbReference type="Pfam" id="PF02517"/>
    </source>
</evidence>
<keyword evidence="3" id="KW-0645">Protease</keyword>
<dbReference type="PANTHER" id="PTHR43592">
    <property type="entry name" value="CAAX AMINO TERMINAL PROTEASE"/>
    <property type="match status" value="1"/>
</dbReference>
<evidence type="ECO:0000313" key="3">
    <source>
        <dbReference type="EMBL" id="GER26317.1"/>
    </source>
</evidence>
<feature type="transmembrane region" description="Helical" evidence="1">
    <location>
        <begin position="87"/>
        <end position="111"/>
    </location>
</feature>
<dbReference type="PANTHER" id="PTHR43592:SF4">
    <property type="entry name" value="CAAX AMINO TERMINAL PROTEASE FAMILY PROTEIN"/>
    <property type="match status" value="1"/>
</dbReference>
<proteinExistence type="predicted"/>
<keyword evidence="1" id="KW-0472">Membrane</keyword>
<comment type="caution">
    <text evidence="3">The sequence shown here is derived from an EMBL/GenBank/DDBJ whole genome shotgun (WGS) entry which is preliminary data.</text>
</comment>